<accession>A0A5C5YWM8</accession>
<name>A0A5C5YWM8_9BACT</name>
<sequence>MCLSAAAPWQTFLVSLLAPYMFLRFITRYHLRETSMRFLFMLANAGLLGSSLANAATFANYLPARHDRFSSGVITNPTFLMDHSLISGVDAVGQRAALISPQHYLTAAHISAFNPTFLGSDGALHNFARDLTPGSRTVLGTTLTADFTKSNGTVLLAGTTHASDIAIVRLAAPIPTADGIDTLPIYTGTLSSMVGEELFVFDKNVRAGKDTIDIAEIVELNTGAITASVIYGFDEEGTILPSDELRLVGGDSGGSSLIDFGGRYEVVGANMGVGTDTDTGKVYSFNTFAGAYMSEIESIMNADGYVLGAEGIFVTAVPEPATFFCLAMGMVVIATNRRRINRQPLSDLP</sequence>
<protein>
    <recommendedName>
        <fullName evidence="4">PEP-CTERM protein-sorting domain-containing protein</fullName>
    </recommendedName>
</protein>
<dbReference type="Proteomes" id="UP000315010">
    <property type="component" value="Unassembled WGS sequence"/>
</dbReference>
<evidence type="ECO:0000313" key="3">
    <source>
        <dbReference type="Proteomes" id="UP000315010"/>
    </source>
</evidence>
<dbReference type="SUPFAM" id="SSF50494">
    <property type="entry name" value="Trypsin-like serine proteases"/>
    <property type="match status" value="1"/>
</dbReference>
<dbReference type="EMBL" id="SJPJ01000001">
    <property type="protein sequence ID" value="TWT79405.1"/>
    <property type="molecule type" value="Genomic_DNA"/>
</dbReference>
<dbReference type="InterPro" id="IPR009003">
    <property type="entry name" value="Peptidase_S1_PA"/>
</dbReference>
<dbReference type="Gene3D" id="2.40.10.10">
    <property type="entry name" value="Trypsin-like serine proteases"/>
    <property type="match status" value="1"/>
</dbReference>
<feature type="transmembrane region" description="Helical" evidence="1">
    <location>
        <begin position="38"/>
        <end position="62"/>
    </location>
</feature>
<dbReference type="InterPro" id="IPR043504">
    <property type="entry name" value="Peptidase_S1_PA_chymotrypsin"/>
</dbReference>
<keyword evidence="1" id="KW-0812">Transmembrane</keyword>
<organism evidence="2 3">
    <name type="scientific">Novipirellula herctigrandis</name>
    <dbReference type="NCBI Taxonomy" id="2527986"/>
    <lineage>
        <taxon>Bacteria</taxon>
        <taxon>Pseudomonadati</taxon>
        <taxon>Planctomycetota</taxon>
        <taxon>Planctomycetia</taxon>
        <taxon>Pirellulales</taxon>
        <taxon>Pirellulaceae</taxon>
        <taxon>Novipirellula</taxon>
    </lineage>
</organism>
<evidence type="ECO:0000313" key="2">
    <source>
        <dbReference type="EMBL" id="TWT79405.1"/>
    </source>
</evidence>
<evidence type="ECO:0000256" key="1">
    <source>
        <dbReference type="SAM" id="Phobius"/>
    </source>
</evidence>
<reference evidence="2 3" key="1">
    <citation type="submission" date="2019-02" db="EMBL/GenBank/DDBJ databases">
        <title>Deep-cultivation of Planctomycetes and their phenomic and genomic characterization uncovers novel biology.</title>
        <authorList>
            <person name="Wiegand S."/>
            <person name="Jogler M."/>
            <person name="Boedeker C."/>
            <person name="Pinto D."/>
            <person name="Vollmers J."/>
            <person name="Rivas-Marin E."/>
            <person name="Kohn T."/>
            <person name="Peeters S.H."/>
            <person name="Heuer A."/>
            <person name="Rast P."/>
            <person name="Oberbeckmann S."/>
            <person name="Bunk B."/>
            <person name="Jeske O."/>
            <person name="Meyerdierks A."/>
            <person name="Storesund J.E."/>
            <person name="Kallscheuer N."/>
            <person name="Luecker S."/>
            <person name="Lage O.M."/>
            <person name="Pohl T."/>
            <person name="Merkel B.J."/>
            <person name="Hornburger P."/>
            <person name="Mueller R.-W."/>
            <person name="Bruemmer F."/>
            <person name="Labrenz M."/>
            <person name="Spormann A.M."/>
            <person name="Op Den Camp H."/>
            <person name="Overmann J."/>
            <person name="Amann R."/>
            <person name="Jetten M.S.M."/>
            <person name="Mascher T."/>
            <person name="Medema M.H."/>
            <person name="Devos D.P."/>
            <person name="Kaster A.-K."/>
            <person name="Ovreas L."/>
            <person name="Rohde M."/>
            <person name="Galperin M.Y."/>
            <person name="Jogler C."/>
        </authorList>
    </citation>
    <scope>NUCLEOTIDE SEQUENCE [LARGE SCALE GENOMIC DNA]</scope>
    <source>
        <strain evidence="2 3">CA13</strain>
    </source>
</reference>
<proteinExistence type="predicted"/>
<comment type="caution">
    <text evidence="2">The sequence shown here is derived from an EMBL/GenBank/DDBJ whole genome shotgun (WGS) entry which is preliminary data.</text>
</comment>
<keyword evidence="1" id="KW-1133">Transmembrane helix</keyword>
<keyword evidence="3" id="KW-1185">Reference proteome</keyword>
<feature type="transmembrane region" description="Helical" evidence="1">
    <location>
        <begin position="6"/>
        <end position="26"/>
    </location>
</feature>
<keyword evidence="1" id="KW-0472">Membrane</keyword>
<evidence type="ECO:0008006" key="4">
    <source>
        <dbReference type="Google" id="ProtNLM"/>
    </source>
</evidence>
<dbReference type="AlphaFoldDB" id="A0A5C5YWM8"/>
<gene>
    <name evidence="2" type="ORF">CA13_08050</name>
</gene>